<gene>
    <name evidence="2" type="ORF">HDA37_001160</name>
</gene>
<organism evidence="2 3">
    <name type="scientific">Pseudonocardia alni</name>
    <name type="common">Amycolata alni</name>
    <dbReference type="NCBI Taxonomy" id="33907"/>
    <lineage>
        <taxon>Bacteria</taxon>
        <taxon>Bacillati</taxon>
        <taxon>Actinomycetota</taxon>
        <taxon>Actinomycetes</taxon>
        <taxon>Pseudonocardiales</taxon>
        <taxon>Pseudonocardiaceae</taxon>
        <taxon>Pseudonocardia</taxon>
    </lineage>
</organism>
<dbReference type="Proteomes" id="UP000549695">
    <property type="component" value="Unassembled WGS sequence"/>
</dbReference>
<dbReference type="SUPFAM" id="SSF55781">
    <property type="entry name" value="GAF domain-like"/>
    <property type="match status" value="1"/>
</dbReference>
<protein>
    <recommendedName>
        <fullName evidence="1">GAF domain-containing protein</fullName>
    </recommendedName>
</protein>
<comment type="caution">
    <text evidence="2">The sequence shown here is derived from an EMBL/GenBank/DDBJ whole genome shotgun (WGS) entry which is preliminary data.</text>
</comment>
<dbReference type="InterPro" id="IPR029016">
    <property type="entry name" value="GAF-like_dom_sf"/>
</dbReference>
<proteinExistence type="predicted"/>
<evidence type="ECO:0000313" key="3">
    <source>
        <dbReference type="Proteomes" id="UP000549695"/>
    </source>
</evidence>
<dbReference type="EMBL" id="JACCCZ010000001">
    <property type="protein sequence ID" value="NYG00875.1"/>
    <property type="molecule type" value="Genomic_DNA"/>
</dbReference>
<dbReference type="AlphaFoldDB" id="A0A852W3B5"/>
<feature type="domain" description="GAF" evidence="1">
    <location>
        <begin position="25"/>
        <end position="147"/>
    </location>
</feature>
<dbReference type="Pfam" id="PF13185">
    <property type="entry name" value="GAF_2"/>
    <property type="match status" value="1"/>
</dbReference>
<sequence>MNPERLGRLREQIHRDGDDEPVLLLNNLLHVALRECGVHSAGLTVVGGRPDARRDLVAVTGPLAELMENTQLTVGEGPCVDAVLGARPVLVPVMAGAPRWPAYEPIASENGVAAEFAFPLRTGVGNPLGVLDLFRTDPGDMSAEEHDGADLLVLLACEVLGRHVHRAEQWLPNSHGTVQIASGMVAAALDISPERGLLLMRARAYAEGTTLDDLARSIVGREVSARLDSSGSPRRLPRSCGRL</sequence>
<evidence type="ECO:0000313" key="2">
    <source>
        <dbReference type="EMBL" id="NYG00875.1"/>
    </source>
</evidence>
<dbReference type="GeneID" id="98050969"/>
<dbReference type="Gene3D" id="3.30.450.40">
    <property type="match status" value="1"/>
</dbReference>
<reference evidence="2 3" key="1">
    <citation type="submission" date="2020-07" db="EMBL/GenBank/DDBJ databases">
        <title>Sequencing the genomes of 1000 actinobacteria strains.</title>
        <authorList>
            <person name="Klenk H.-P."/>
        </authorList>
    </citation>
    <scope>NUCLEOTIDE SEQUENCE [LARGE SCALE GENOMIC DNA]</scope>
    <source>
        <strain evidence="2 3">DSM 44749</strain>
    </source>
</reference>
<accession>A0A852W3B5</accession>
<dbReference type="RefSeq" id="WP_179760480.1">
    <property type="nucleotide sequence ID" value="NZ_BAAAJZ010000008.1"/>
</dbReference>
<keyword evidence="3" id="KW-1185">Reference proteome</keyword>
<evidence type="ECO:0000259" key="1">
    <source>
        <dbReference type="Pfam" id="PF13185"/>
    </source>
</evidence>
<name>A0A852W3B5_PSEA5</name>
<dbReference type="InterPro" id="IPR003018">
    <property type="entry name" value="GAF"/>
</dbReference>